<reference evidence="1 2" key="1">
    <citation type="submission" date="2018-06" db="EMBL/GenBank/DDBJ databases">
        <title>Genomic Encyclopedia of Archaeal and Bacterial Type Strains, Phase II (KMG-II): from individual species to whole genera.</title>
        <authorList>
            <person name="Goeker M."/>
        </authorList>
    </citation>
    <scope>NUCLEOTIDE SEQUENCE [LARGE SCALE GENOMIC DNA]</scope>
    <source>
        <strain evidence="1 2">DSM 24525</strain>
    </source>
</reference>
<evidence type="ECO:0008006" key="3">
    <source>
        <dbReference type="Google" id="ProtNLM"/>
    </source>
</evidence>
<evidence type="ECO:0000313" key="1">
    <source>
        <dbReference type="EMBL" id="PZW48678.1"/>
    </source>
</evidence>
<dbReference type="Proteomes" id="UP000249688">
    <property type="component" value="Unassembled WGS sequence"/>
</dbReference>
<organism evidence="1 2">
    <name type="scientific">Humitalea rosea</name>
    <dbReference type="NCBI Taxonomy" id="990373"/>
    <lineage>
        <taxon>Bacteria</taxon>
        <taxon>Pseudomonadati</taxon>
        <taxon>Pseudomonadota</taxon>
        <taxon>Alphaproteobacteria</taxon>
        <taxon>Acetobacterales</taxon>
        <taxon>Roseomonadaceae</taxon>
        <taxon>Humitalea</taxon>
    </lineage>
</organism>
<evidence type="ECO:0000313" key="2">
    <source>
        <dbReference type="Proteomes" id="UP000249688"/>
    </source>
</evidence>
<dbReference type="EMBL" id="QKYU01000004">
    <property type="protein sequence ID" value="PZW48678.1"/>
    <property type="molecule type" value="Genomic_DNA"/>
</dbReference>
<proteinExistence type="predicted"/>
<protein>
    <recommendedName>
        <fullName evidence="3">Glyoxalase/bleomycin resistance protein/dioxygenase superfamily protein</fullName>
    </recommendedName>
</protein>
<accession>A0A2W7JAX7</accession>
<dbReference type="AlphaFoldDB" id="A0A2W7JAX7"/>
<keyword evidence="2" id="KW-1185">Reference proteome</keyword>
<sequence length="54" mass="5800">MLAYAIVGVREFETALVFYDALLGAPGPRPQYGADFCGACPRDPEGNKLAVVLR</sequence>
<name>A0A2W7JAX7_9PROT</name>
<dbReference type="RefSeq" id="WP_211314029.1">
    <property type="nucleotide sequence ID" value="NZ_QKYU01000004.1"/>
</dbReference>
<gene>
    <name evidence="1" type="ORF">C8P66_10495</name>
</gene>
<comment type="caution">
    <text evidence="1">The sequence shown here is derived from an EMBL/GenBank/DDBJ whole genome shotgun (WGS) entry which is preliminary data.</text>
</comment>